<accession>A0A2B4WSM8</accession>
<sequence length="106" mass="12031">MKVLKISLTIVVELALIYLFSLLVGWSFIETFFLGSLAIFAIMWLIIMSNHRNNITDHAISKTLTGVETGEIKPFQFIFTPYIAGTLSLVLVSFVVTAIYYMPYFL</sequence>
<proteinExistence type="predicted"/>
<dbReference type="EMBL" id="NUAJ01000005">
    <property type="protein sequence ID" value="PEN57433.1"/>
    <property type="molecule type" value="Genomic_DNA"/>
</dbReference>
<feature type="transmembrane region" description="Helical" evidence="1">
    <location>
        <begin position="7"/>
        <end position="26"/>
    </location>
</feature>
<evidence type="ECO:0000313" key="2">
    <source>
        <dbReference type="EMBL" id="PEI84964.1"/>
    </source>
</evidence>
<reference evidence="9 11" key="2">
    <citation type="submission" date="2017-09" db="EMBL/GenBank/DDBJ databases">
        <title>Large-scale bioinformatics analysis of Bacillus genomes uncovers conserved roles of natural products in bacterial physiology.</title>
        <authorList>
            <consortium name="Agbiome Team Llc"/>
            <person name="Bleich R.M."/>
            <person name="Grubbs K.J."/>
            <person name="Santa Maria K.C."/>
            <person name="Allen S.E."/>
            <person name="Farag S."/>
            <person name="Shank E.A."/>
            <person name="Bowers A."/>
        </authorList>
    </citation>
    <scope>NUCLEOTIDE SEQUENCE [LARGE SCALE GENOMIC DNA]</scope>
    <source>
        <strain evidence="5 9">AFS021349</strain>
        <strain evidence="7 11">AFS042148</strain>
        <strain evidence="6 12">AFS094862</strain>
    </source>
</reference>
<dbReference type="Proteomes" id="UP000220841">
    <property type="component" value="Unassembled WGS sequence"/>
</dbReference>
<evidence type="ECO:0000313" key="7">
    <source>
        <dbReference type="EMBL" id="PHE18474.1"/>
    </source>
</evidence>
<dbReference type="AlphaFoldDB" id="A0A2B4WSM8"/>
<evidence type="ECO:0008006" key="13">
    <source>
        <dbReference type="Google" id="ProtNLM"/>
    </source>
</evidence>
<evidence type="ECO:0000313" key="9">
    <source>
        <dbReference type="Proteomes" id="UP000220841"/>
    </source>
</evidence>
<evidence type="ECO:0000313" key="5">
    <source>
        <dbReference type="EMBL" id="PEQ01416.1"/>
    </source>
</evidence>
<evidence type="ECO:0000313" key="10">
    <source>
        <dbReference type="Proteomes" id="UP000220934"/>
    </source>
</evidence>
<evidence type="ECO:0000313" key="4">
    <source>
        <dbReference type="EMBL" id="PEN92893.1"/>
    </source>
</evidence>
<dbReference type="Proteomes" id="UP000225320">
    <property type="component" value="Unassembled WGS sequence"/>
</dbReference>
<dbReference type="EMBL" id="NUBY01000121">
    <property type="protein sequence ID" value="PEQ01416.1"/>
    <property type="molecule type" value="Genomic_DNA"/>
</dbReference>
<feature type="transmembrane region" description="Helical" evidence="1">
    <location>
        <begin position="82"/>
        <end position="102"/>
    </location>
</feature>
<dbReference type="EMBL" id="NUEH01000041">
    <property type="protein sequence ID" value="PEI84964.1"/>
    <property type="molecule type" value="Genomic_DNA"/>
</dbReference>
<gene>
    <name evidence="4" type="ORF">CN551_00925</name>
    <name evidence="5" type="ORF">CN585_21205</name>
    <name evidence="3" type="ORF">CN596_05635</name>
    <name evidence="2" type="ORF">CN678_18650</name>
    <name evidence="7" type="ORF">COF62_02590</name>
    <name evidence="6" type="ORF">CON73_09695</name>
</gene>
<organism evidence="5 9">
    <name type="scientific">Bacillus toyonensis</name>
    <dbReference type="NCBI Taxonomy" id="155322"/>
    <lineage>
        <taxon>Bacteria</taxon>
        <taxon>Bacillati</taxon>
        <taxon>Bacillota</taxon>
        <taxon>Bacilli</taxon>
        <taxon>Bacillales</taxon>
        <taxon>Bacillaceae</taxon>
        <taxon>Bacillus</taxon>
        <taxon>Bacillus cereus group</taxon>
    </lineage>
</organism>
<comment type="caution">
    <text evidence="5">The sequence shown here is derived from an EMBL/GenBank/DDBJ whole genome shotgun (WGS) entry which is preliminary data.</text>
</comment>
<dbReference type="Proteomes" id="UP000220078">
    <property type="component" value="Unassembled WGS sequence"/>
</dbReference>
<dbReference type="EMBL" id="NVOI01000030">
    <property type="protein sequence ID" value="PGG92846.1"/>
    <property type="molecule type" value="Genomic_DNA"/>
</dbReference>
<keyword evidence="1" id="KW-1133">Transmembrane helix</keyword>
<protein>
    <recommendedName>
        <fullName evidence="13">Group-specific protein</fullName>
    </recommendedName>
</protein>
<dbReference type="EMBL" id="NUAP01000002">
    <property type="protein sequence ID" value="PEN92893.1"/>
    <property type="molecule type" value="Genomic_DNA"/>
</dbReference>
<evidence type="ECO:0000256" key="1">
    <source>
        <dbReference type="SAM" id="Phobius"/>
    </source>
</evidence>
<dbReference type="RefSeq" id="WP_000866179.1">
    <property type="nucleotide sequence ID" value="NZ_CP036014.1"/>
</dbReference>
<evidence type="ECO:0000313" key="6">
    <source>
        <dbReference type="EMBL" id="PGG92846.1"/>
    </source>
</evidence>
<name>A0A2B4WSM8_9BACI</name>
<reference evidence="8 10" key="1">
    <citation type="submission" date="2017-09" db="EMBL/GenBank/DDBJ databases">
        <title>Large-scale bioinformatics analysis of Bacillus genomes uncovers conserved roles of natural products in bacterial physiology.</title>
        <authorList>
            <consortium name="Agbiome Team Llc"/>
            <person name="Bleich R.M."/>
            <person name="Kirk G.J."/>
            <person name="Santa Maria K.C."/>
            <person name="Allen S.E."/>
            <person name="Farag S."/>
            <person name="Shank E.A."/>
            <person name="Bowers A."/>
        </authorList>
    </citation>
    <scope>NUCLEOTIDE SEQUENCE [LARGE SCALE GENOMIC DNA]</scope>
    <source>
        <strain evidence="2">AFS005430</strain>
        <strain evidence="4 8">AFS027629</strain>
        <strain evidence="3 10">AFS027958</strain>
    </source>
</reference>
<dbReference type="Proteomes" id="UP000220934">
    <property type="component" value="Unassembled WGS sequence"/>
</dbReference>
<keyword evidence="1" id="KW-0812">Transmembrane</keyword>
<feature type="transmembrane region" description="Helical" evidence="1">
    <location>
        <begin position="32"/>
        <end position="48"/>
    </location>
</feature>
<evidence type="ECO:0000313" key="3">
    <source>
        <dbReference type="EMBL" id="PEN57433.1"/>
    </source>
</evidence>
<evidence type="ECO:0000313" key="8">
    <source>
        <dbReference type="Proteomes" id="UP000220078"/>
    </source>
</evidence>
<evidence type="ECO:0000313" key="11">
    <source>
        <dbReference type="Proteomes" id="UP000224044"/>
    </source>
</evidence>
<evidence type="ECO:0000313" key="12">
    <source>
        <dbReference type="Proteomes" id="UP000225320"/>
    </source>
</evidence>
<dbReference type="EMBL" id="NUSY01000001">
    <property type="protein sequence ID" value="PHE18474.1"/>
    <property type="molecule type" value="Genomic_DNA"/>
</dbReference>
<dbReference type="Proteomes" id="UP000220969">
    <property type="component" value="Unassembled WGS sequence"/>
</dbReference>
<keyword evidence="1" id="KW-0472">Membrane</keyword>
<dbReference type="Proteomes" id="UP000224044">
    <property type="component" value="Unassembled WGS sequence"/>
</dbReference>